<dbReference type="Gene3D" id="2.60.200.60">
    <property type="match status" value="1"/>
</dbReference>
<name>A0A480A3M8_9CYAN</name>
<dbReference type="InterPro" id="IPR008727">
    <property type="entry name" value="PAAR_motif"/>
</dbReference>
<dbReference type="RefSeq" id="WP_201277626.1">
    <property type="nucleotide sequence ID" value="NZ_BJCE01000116.1"/>
</dbReference>
<gene>
    <name evidence="1" type="ORF">SR1949_32210</name>
</gene>
<organism evidence="1 2">
    <name type="scientific">Sphaerospermopsis reniformis</name>
    <dbReference type="NCBI Taxonomy" id="531300"/>
    <lineage>
        <taxon>Bacteria</taxon>
        <taxon>Bacillati</taxon>
        <taxon>Cyanobacteriota</taxon>
        <taxon>Cyanophyceae</taxon>
        <taxon>Nostocales</taxon>
        <taxon>Aphanizomenonaceae</taxon>
        <taxon>Sphaerospermopsis</taxon>
    </lineage>
</organism>
<sequence>MSKPAARITDNVAHPLPPVLTGGPGSHNVLIGNLPAWRGIPAAAVAALQSAKQASDTAIQAAEAATKAAAGTPGAPAALAAEQAAKATASATMSSMISAAAASSPPGMADIHQCATPLPVPPHGPGVVIDGSKTVLINGLPACRMGDTILEALGPTNKIVKGEMTVLIGG</sequence>
<proteinExistence type="predicted"/>
<dbReference type="Proteomes" id="UP000300142">
    <property type="component" value="Unassembled WGS sequence"/>
</dbReference>
<accession>A0A480A3M8</accession>
<reference evidence="2" key="1">
    <citation type="submission" date="2019-02" db="EMBL/GenBank/DDBJ databases">
        <title>Draft genome sequence of Sphaerospermopsis reniformis NIES-1949.</title>
        <authorList>
            <person name="Yamaguchi H."/>
            <person name="Suzuki S."/>
            <person name="Kawachi M."/>
        </authorList>
    </citation>
    <scope>NUCLEOTIDE SEQUENCE [LARGE SCALE GENOMIC DNA]</scope>
    <source>
        <strain evidence="2">NIES-1949</strain>
    </source>
</reference>
<protein>
    <recommendedName>
        <fullName evidence="3">PAAR repeat-containing protein</fullName>
    </recommendedName>
</protein>
<dbReference type="Pfam" id="PF05488">
    <property type="entry name" value="PAAR_motif"/>
    <property type="match status" value="1"/>
</dbReference>
<evidence type="ECO:0000313" key="1">
    <source>
        <dbReference type="EMBL" id="GCL38108.1"/>
    </source>
</evidence>
<comment type="caution">
    <text evidence="1">The sequence shown here is derived from an EMBL/GenBank/DDBJ whole genome shotgun (WGS) entry which is preliminary data.</text>
</comment>
<dbReference type="AlphaFoldDB" id="A0A480A3M8"/>
<evidence type="ECO:0008006" key="3">
    <source>
        <dbReference type="Google" id="ProtNLM"/>
    </source>
</evidence>
<dbReference type="EMBL" id="BJCE01000116">
    <property type="protein sequence ID" value="GCL38108.1"/>
    <property type="molecule type" value="Genomic_DNA"/>
</dbReference>
<evidence type="ECO:0000313" key="2">
    <source>
        <dbReference type="Proteomes" id="UP000300142"/>
    </source>
</evidence>
<keyword evidence="2" id="KW-1185">Reference proteome</keyword>